<protein>
    <recommendedName>
        <fullName evidence="5">DUF503 domain-containing protein</fullName>
    </recommendedName>
</protein>
<sequence>MILSASVECIIYDAQSLKEKRSVLKKIIARIQNRYNIAIAEVDQQNVWQRTKLVLVTVGSSRTVAEQELQKGLALIDSFPEIERTETVFEWF</sequence>
<dbReference type="OrthoDB" id="9809023at2"/>
<evidence type="ECO:0000313" key="1">
    <source>
        <dbReference type="EMBL" id="CEE01435.1"/>
    </source>
</evidence>
<keyword evidence="4" id="KW-1185">Reference proteome</keyword>
<evidence type="ECO:0000313" key="2">
    <source>
        <dbReference type="EMBL" id="KIO71793.1"/>
    </source>
</evidence>
<accession>A0A090J0S8</accession>
<dbReference type="PATRIC" id="fig|35841.7.peg.1520"/>
<dbReference type="Gene3D" id="3.30.70.1120">
    <property type="entry name" value="TT1725-like"/>
    <property type="match status" value="1"/>
</dbReference>
<proteinExistence type="predicted"/>
<dbReference type="Pfam" id="PF04456">
    <property type="entry name" value="DUF503"/>
    <property type="match status" value="1"/>
</dbReference>
<dbReference type="EMBL" id="JXLU01000116">
    <property type="protein sequence ID" value="KIO71793.1"/>
    <property type="molecule type" value="Genomic_DNA"/>
</dbReference>
<evidence type="ECO:0000313" key="4">
    <source>
        <dbReference type="Proteomes" id="UP000040576"/>
    </source>
</evidence>
<evidence type="ECO:0008006" key="5">
    <source>
        <dbReference type="Google" id="ProtNLM"/>
    </source>
</evidence>
<dbReference type="EMBL" id="CCRF01000045">
    <property type="protein sequence ID" value="CEE01435.1"/>
    <property type="molecule type" value="Genomic_DNA"/>
</dbReference>
<reference evidence="2 3" key="2">
    <citation type="submission" date="2015-01" db="EMBL/GenBank/DDBJ databases">
        <title>Draft Genome Sequences of Four Bacillus thermoamylovorans Strains, Isolated From Food Products.</title>
        <authorList>
            <person name="Krawcyk A.O."/>
            <person name="Berendsen E.M."/>
            <person name="Eijlander R.T."/>
            <person name="de Jong A."/>
            <person name="Wells-Bennik M."/>
            <person name="Kuipers O.P."/>
        </authorList>
    </citation>
    <scope>NUCLEOTIDE SEQUENCE [LARGE SCALE GENOMIC DNA]</scope>
    <source>
        <strain evidence="2 3">B4167</strain>
    </source>
</reference>
<dbReference type="PANTHER" id="PTHR36441:SF1">
    <property type="entry name" value="DUF503 DOMAIN-CONTAINING PROTEIN"/>
    <property type="match status" value="1"/>
</dbReference>
<reference evidence="1 4" key="1">
    <citation type="submission" date="2014-07" db="EMBL/GenBank/DDBJ databases">
        <authorList>
            <person name="Wibberg Daniel"/>
        </authorList>
    </citation>
    <scope>NUCLEOTIDE SEQUENCE [LARGE SCALE GENOMIC DNA]</scope>
</reference>
<gene>
    <name evidence="2" type="ORF">B4167_3425</name>
    <name evidence="1" type="ORF">BT1A1_1606</name>
</gene>
<evidence type="ECO:0000313" key="3">
    <source>
        <dbReference type="Proteomes" id="UP000032076"/>
    </source>
</evidence>
<dbReference type="AlphaFoldDB" id="A0A090J0S8"/>
<name>A0A090J0S8_9BACI</name>
<dbReference type="Proteomes" id="UP000040576">
    <property type="component" value="Unassembled WGS sequence"/>
</dbReference>
<dbReference type="Proteomes" id="UP000032076">
    <property type="component" value="Unassembled WGS sequence"/>
</dbReference>
<dbReference type="RefSeq" id="WP_034769830.1">
    <property type="nucleotide sequence ID" value="NZ_CCRF01000045.1"/>
</dbReference>
<dbReference type="InterPro" id="IPR007546">
    <property type="entry name" value="DUF503"/>
</dbReference>
<dbReference type="InterPro" id="IPR036746">
    <property type="entry name" value="TT1725-like_sf"/>
</dbReference>
<dbReference type="PANTHER" id="PTHR36441">
    <property type="entry name" value="HYPOTHETICAL CYTOSOLIC PROTEIN"/>
    <property type="match status" value="1"/>
</dbReference>
<dbReference type="SUPFAM" id="SSF103007">
    <property type="entry name" value="Hypothetical protein TT1725"/>
    <property type="match status" value="1"/>
</dbReference>
<dbReference type="GeneID" id="92960773"/>
<organism evidence="1 4">
    <name type="scientific">Caldibacillus thermoamylovorans</name>
    <dbReference type="NCBI Taxonomy" id="35841"/>
    <lineage>
        <taxon>Bacteria</taxon>
        <taxon>Bacillati</taxon>
        <taxon>Bacillota</taxon>
        <taxon>Bacilli</taxon>
        <taxon>Bacillales</taxon>
        <taxon>Bacillaceae</taxon>
        <taxon>Caldibacillus</taxon>
    </lineage>
</organism>